<evidence type="ECO:0000313" key="4">
    <source>
        <dbReference type="Proteomes" id="UP000000576"/>
    </source>
</evidence>
<dbReference type="InterPro" id="IPR011990">
    <property type="entry name" value="TPR-like_helical_dom_sf"/>
</dbReference>
<dbReference type="KEGG" id="xac:XAC1503"/>
<dbReference type="EMBL" id="AE008923">
    <property type="protein sequence ID" value="AAM36373.1"/>
    <property type="molecule type" value="Genomic_DNA"/>
</dbReference>
<reference evidence="3 4" key="1">
    <citation type="journal article" date="2002" name="Nature">
        <title>Comparison of the genomes of two Xanthomonas pathogens with differing host specificities.</title>
        <authorList>
            <person name="da Silva A.C."/>
            <person name="Ferro J.A."/>
            <person name="Reinach F.C."/>
            <person name="Farah C.S."/>
            <person name="Furlan L.R."/>
            <person name="Quaggio R.B."/>
            <person name="Monteiro-Vitorello C.B."/>
            <person name="Van Sluys M.A."/>
            <person name="Almeida N.F."/>
            <person name="Alves L.M."/>
            <person name="do Amaral A.M."/>
            <person name="Bertolini M.C."/>
            <person name="Camargo L.E."/>
            <person name="Camarotte G."/>
            <person name="Cannavan F."/>
            <person name="Cardozo J."/>
            <person name="Chambergo F."/>
            <person name="Ciapina L.P."/>
            <person name="Cicarelli R.M."/>
            <person name="Coutinho L.L."/>
            <person name="Cursino-Santos J.R."/>
            <person name="El-Dorry H."/>
            <person name="Faria J.B."/>
            <person name="Ferreira A.J."/>
            <person name="Ferreira R.C."/>
            <person name="Ferro M.I."/>
            <person name="Formighieri E.F."/>
            <person name="Franco M.C."/>
            <person name="Greggio C.C."/>
            <person name="Gruber A."/>
            <person name="Katsuyama A.M."/>
            <person name="Kishi L.T."/>
            <person name="Leite R.P."/>
            <person name="Lemos E.G."/>
            <person name="Lemos M.V."/>
            <person name="Locali E.C."/>
            <person name="Machado M.A."/>
            <person name="Madeira A.M."/>
            <person name="Martinez-Rossi N.M."/>
            <person name="Martins E.C."/>
            <person name="Meidanis J."/>
            <person name="Menck C.F."/>
            <person name="Miyaki C.Y."/>
            <person name="Moon D.H."/>
            <person name="Moreira L.M."/>
            <person name="Novo M.T."/>
            <person name="Okura V.K."/>
            <person name="Oliveira M.C."/>
            <person name="Oliveira V.R."/>
            <person name="Pereira H.A."/>
            <person name="Rossi A."/>
            <person name="Sena J.A."/>
            <person name="Silva C."/>
            <person name="de Souza R.F."/>
            <person name="Spinola L.A."/>
            <person name="Takita M.A."/>
            <person name="Tamura R.E."/>
            <person name="Teixeira E.C."/>
            <person name="Tezza R.I."/>
            <person name="Trindade dos Santos M."/>
            <person name="Truffi D."/>
            <person name="Tsai S.M."/>
            <person name="White F.F."/>
            <person name="Setubal J.C."/>
            <person name="Kitajima J.P."/>
        </authorList>
    </citation>
    <scope>NUCLEOTIDE SEQUENCE [LARGE SCALE GENOMIC DNA]</scope>
    <source>
        <strain evidence="3 4">306</strain>
    </source>
</reference>
<dbReference type="RefSeq" id="WP_011050962.1">
    <property type="nucleotide sequence ID" value="NC_003919.1"/>
</dbReference>
<evidence type="ECO:0000256" key="2">
    <source>
        <dbReference type="SAM" id="SignalP"/>
    </source>
</evidence>
<dbReference type="Proteomes" id="UP000000576">
    <property type="component" value="Chromosome"/>
</dbReference>
<evidence type="ECO:0008006" key="5">
    <source>
        <dbReference type="Google" id="ProtNLM"/>
    </source>
</evidence>
<dbReference type="GeneID" id="66913398"/>
<feature type="compositionally biased region" description="Polar residues" evidence="1">
    <location>
        <begin position="47"/>
        <end position="62"/>
    </location>
</feature>
<evidence type="ECO:0000256" key="1">
    <source>
        <dbReference type="SAM" id="MobiDB-lite"/>
    </source>
</evidence>
<gene>
    <name evidence="3" type="ordered locus">XAC1503</name>
</gene>
<dbReference type="AlphaFoldDB" id="A0AAI7ZEG4"/>
<organism evidence="3 4">
    <name type="scientific">Xanthomonas axonopodis pv. citri (strain 306)</name>
    <dbReference type="NCBI Taxonomy" id="190486"/>
    <lineage>
        <taxon>Bacteria</taxon>
        <taxon>Pseudomonadati</taxon>
        <taxon>Pseudomonadota</taxon>
        <taxon>Gammaproteobacteria</taxon>
        <taxon>Lysobacterales</taxon>
        <taxon>Lysobacteraceae</taxon>
        <taxon>Xanthomonas</taxon>
    </lineage>
</organism>
<accession>A0AAI7ZEG4</accession>
<feature type="chain" id="PRO_5042556624" description="Sel1 repeat family protein" evidence="2">
    <location>
        <begin position="38"/>
        <end position="257"/>
    </location>
</feature>
<keyword evidence="2" id="KW-0732">Signal</keyword>
<proteinExistence type="predicted"/>
<evidence type="ECO:0000313" key="3">
    <source>
        <dbReference type="EMBL" id="AAM36373.1"/>
    </source>
</evidence>
<sequence>MLRMVDQLPAKSVQSMMDITMKAKMILSMALLSGALAACGKADKPAENSNTASSPAETSMTANADHGTAVDGAQQAAKVAQPSGVQDAKQYLCQGGNSACKASGPLVANSDAEANWLLSNGYPTEAELARLDKLTLDQLKAESQAGNKAATVIYGKKTATSGHFQEGLGILRNAASAGNLYSYYGLSDIYASDTKDKNLIDSAAYLRLAYLLGDGKASADIALRGLSSVESVAADERAASLYKTFSKYQRPSPRPVE</sequence>
<feature type="signal peptide" evidence="2">
    <location>
        <begin position="1"/>
        <end position="37"/>
    </location>
</feature>
<dbReference type="Gene3D" id="1.25.40.10">
    <property type="entry name" value="Tetratricopeptide repeat domain"/>
    <property type="match status" value="1"/>
</dbReference>
<name>A0AAI7ZEG4_XANAC</name>
<protein>
    <recommendedName>
        <fullName evidence="5">Sel1 repeat family protein</fullName>
    </recommendedName>
</protein>
<feature type="region of interest" description="Disordered" evidence="1">
    <location>
        <begin position="42"/>
        <end position="63"/>
    </location>
</feature>